<organism evidence="2 3">
    <name type="scientific">Caerostris extrusa</name>
    <name type="common">Bark spider</name>
    <name type="synonym">Caerostris bankana</name>
    <dbReference type="NCBI Taxonomy" id="172846"/>
    <lineage>
        <taxon>Eukaryota</taxon>
        <taxon>Metazoa</taxon>
        <taxon>Ecdysozoa</taxon>
        <taxon>Arthropoda</taxon>
        <taxon>Chelicerata</taxon>
        <taxon>Arachnida</taxon>
        <taxon>Araneae</taxon>
        <taxon>Araneomorphae</taxon>
        <taxon>Entelegynae</taxon>
        <taxon>Araneoidea</taxon>
        <taxon>Araneidae</taxon>
        <taxon>Caerostris</taxon>
    </lineage>
</organism>
<dbReference type="EMBL" id="BPLR01004793">
    <property type="protein sequence ID" value="GIX97517.1"/>
    <property type="molecule type" value="Genomic_DNA"/>
</dbReference>
<keyword evidence="3" id="KW-1185">Reference proteome</keyword>
<accession>A0AAV4PJ18</accession>
<sequence length="104" mass="11098">MSFNEAMQMAAIIRLYSLSLTRIGDKECTACEKTTVIVWNHQKAQSTRVNFPARGEAGDPSAREMGPGPLDPRATLSKDQEAHTTGSALGGGPSEEYELVGSDG</sequence>
<proteinExistence type="predicted"/>
<evidence type="ECO:0000313" key="3">
    <source>
        <dbReference type="Proteomes" id="UP001054945"/>
    </source>
</evidence>
<feature type="region of interest" description="Disordered" evidence="1">
    <location>
        <begin position="47"/>
        <end position="104"/>
    </location>
</feature>
<dbReference type="AlphaFoldDB" id="A0AAV4PJ18"/>
<evidence type="ECO:0000313" key="2">
    <source>
        <dbReference type="EMBL" id="GIX97517.1"/>
    </source>
</evidence>
<evidence type="ECO:0000256" key="1">
    <source>
        <dbReference type="SAM" id="MobiDB-lite"/>
    </source>
</evidence>
<name>A0AAV4PJ18_CAEEX</name>
<reference evidence="2 3" key="1">
    <citation type="submission" date="2021-06" db="EMBL/GenBank/DDBJ databases">
        <title>Caerostris extrusa draft genome.</title>
        <authorList>
            <person name="Kono N."/>
            <person name="Arakawa K."/>
        </authorList>
    </citation>
    <scope>NUCLEOTIDE SEQUENCE [LARGE SCALE GENOMIC DNA]</scope>
</reference>
<gene>
    <name evidence="2" type="ORF">CEXT_714481</name>
</gene>
<comment type="caution">
    <text evidence="2">The sequence shown here is derived from an EMBL/GenBank/DDBJ whole genome shotgun (WGS) entry which is preliminary data.</text>
</comment>
<protein>
    <submittedName>
        <fullName evidence="2">Uncharacterized protein</fullName>
    </submittedName>
</protein>
<dbReference type="Proteomes" id="UP001054945">
    <property type="component" value="Unassembled WGS sequence"/>
</dbReference>